<organism evidence="9 10">
    <name type="scientific">Terriglobus aquaticus</name>
    <dbReference type="NCBI Taxonomy" id="940139"/>
    <lineage>
        <taxon>Bacteria</taxon>
        <taxon>Pseudomonadati</taxon>
        <taxon>Acidobacteriota</taxon>
        <taxon>Terriglobia</taxon>
        <taxon>Terriglobales</taxon>
        <taxon>Acidobacteriaceae</taxon>
        <taxon>Terriglobus</taxon>
    </lineage>
</organism>
<evidence type="ECO:0000256" key="5">
    <source>
        <dbReference type="ARBA" id="ARBA00022833"/>
    </source>
</evidence>
<keyword evidence="10" id="KW-1185">Reference proteome</keyword>
<dbReference type="InterPro" id="IPR015892">
    <property type="entry name" value="Carbonic_anhydrase_CS"/>
</dbReference>
<evidence type="ECO:0000256" key="8">
    <source>
        <dbReference type="RuleBase" id="RU003956"/>
    </source>
</evidence>
<dbReference type="InterPro" id="IPR036874">
    <property type="entry name" value="Carbonic_anhydrase_sf"/>
</dbReference>
<reference evidence="9 10" key="1">
    <citation type="submission" date="2024-12" db="EMBL/GenBank/DDBJ databases">
        <authorList>
            <person name="Lee Y."/>
        </authorList>
    </citation>
    <scope>NUCLEOTIDE SEQUENCE [LARGE SCALE GENOMIC DNA]</scope>
    <source>
        <strain evidence="9 10">03SUJ4</strain>
    </source>
</reference>
<dbReference type="EMBL" id="JBJYXY010000001">
    <property type="protein sequence ID" value="MFN2976954.1"/>
    <property type="molecule type" value="Genomic_DNA"/>
</dbReference>
<evidence type="ECO:0000256" key="7">
    <source>
        <dbReference type="ARBA" id="ARBA00048348"/>
    </source>
</evidence>
<comment type="catalytic activity">
    <reaction evidence="7 8">
        <text>hydrogencarbonate + H(+) = CO2 + H2O</text>
        <dbReference type="Rhea" id="RHEA:10748"/>
        <dbReference type="ChEBI" id="CHEBI:15377"/>
        <dbReference type="ChEBI" id="CHEBI:15378"/>
        <dbReference type="ChEBI" id="CHEBI:16526"/>
        <dbReference type="ChEBI" id="CHEBI:17544"/>
        <dbReference type="EC" id="4.2.1.1"/>
    </reaction>
</comment>
<evidence type="ECO:0000256" key="4">
    <source>
        <dbReference type="ARBA" id="ARBA00022723"/>
    </source>
</evidence>
<proteinExistence type="inferred from homology"/>
<dbReference type="SUPFAM" id="SSF53056">
    <property type="entry name" value="beta-carbonic anhydrase, cab"/>
    <property type="match status" value="1"/>
</dbReference>
<dbReference type="RefSeq" id="WP_263414868.1">
    <property type="nucleotide sequence ID" value="NZ_BAABBH010000001.1"/>
</dbReference>
<evidence type="ECO:0000256" key="1">
    <source>
        <dbReference type="ARBA" id="ARBA00001947"/>
    </source>
</evidence>
<dbReference type="Gene3D" id="3.40.1050.10">
    <property type="entry name" value="Carbonic anhydrase"/>
    <property type="match status" value="1"/>
</dbReference>
<comment type="similarity">
    <text evidence="2 8">Belongs to the beta-class carbonic anhydrase family.</text>
</comment>
<dbReference type="SMART" id="SM00947">
    <property type="entry name" value="Pro_CA"/>
    <property type="match status" value="1"/>
</dbReference>
<dbReference type="EC" id="4.2.1.1" evidence="3 8"/>
<dbReference type="PANTHER" id="PTHR11002:SF76">
    <property type="entry name" value="CARBONIC ANHYDRASE"/>
    <property type="match status" value="1"/>
</dbReference>
<sequence length="211" mass="22336">MSNTEQNSLDRLKDGIRRFQTEVYPQHSSEYEYAATHPQTPHSLVITCSDSRIDIETVTGSKPGEIFVARNVGNIVPEYGTSGDGIAAVVEYAITALKVKHVVVCGHSDCGAMKALKAGGKPDGLPAVTNWLANGASAGDSNPELPALTEKNVLLQLEHLQTHPAVKKGLAEGTLELSGWVYDIATGDVRVHTSQSGKFEATLQGKGATAA</sequence>
<evidence type="ECO:0000313" key="9">
    <source>
        <dbReference type="EMBL" id="MFN2976954.1"/>
    </source>
</evidence>
<comment type="cofactor">
    <cofactor evidence="1">
        <name>Zn(2+)</name>
        <dbReference type="ChEBI" id="CHEBI:29105"/>
    </cofactor>
</comment>
<keyword evidence="4" id="KW-0479">Metal-binding</keyword>
<keyword evidence="5 8" id="KW-0862">Zinc</keyword>
<name>A0ABW9KMD1_9BACT</name>
<keyword evidence="6 8" id="KW-0456">Lyase</keyword>
<evidence type="ECO:0000256" key="6">
    <source>
        <dbReference type="ARBA" id="ARBA00023239"/>
    </source>
</evidence>
<dbReference type="InterPro" id="IPR001765">
    <property type="entry name" value="Carbonic_anhydrase"/>
</dbReference>
<dbReference type="Proteomes" id="UP001634747">
    <property type="component" value="Unassembled WGS sequence"/>
</dbReference>
<evidence type="ECO:0000256" key="3">
    <source>
        <dbReference type="ARBA" id="ARBA00012925"/>
    </source>
</evidence>
<dbReference type="Pfam" id="PF00484">
    <property type="entry name" value="Pro_CA"/>
    <property type="match status" value="1"/>
</dbReference>
<evidence type="ECO:0000256" key="2">
    <source>
        <dbReference type="ARBA" id="ARBA00006217"/>
    </source>
</evidence>
<accession>A0ABW9KMD1</accession>
<comment type="function">
    <text evidence="8">Reversible hydration of carbon dioxide.</text>
</comment>
<evidence type="ECO:0000313" key="10">
    <source>
        <dbReference type="Proteomes" id="UP001634747"/>
    </source>
</evidence>
<protein>
    <recommendedName>
        <fullName evidence="3 8">Carbonic anhydrase</fullName>
        <ecNumber evidence="3 8">4.2.1.1</ecNumber>
    </recommendedName>
    <alternativeName>
        <fullName evidence="8">Carbonate dehydratase</fullName>
    </alternativeName>
</protein>
<comment type="caution">
    <text evidence="9">The sequence shown here is derived from an EMBL/GenBank/DDBJ whole genome shotgun (WGS) entry which is preliminary data.</text>
</comment>
<dbReference type="PANTHER" id="PTHR11002">
    <property type="entry name" value="CARBONIC ANHYDRASE"/>
    <property type="match status" value="1"/>
</dbReference>
<dbReference type="PROSITE" id="PS00705">
    <property type="entry name" value="PROK_CO2_ANHYDRASE_2"/>
    <property type="match status" value="1"/>
</dbReference>
<gene>
    <name evidence="9" type="ORF">ACK2TP_14380</name>
</gene>